<evidence type="ECO:0000313" key="2">
    <source>
        <dbReference type="Proteomes" id="UP001056120"/>
    </source>
</evidence>
<organism evidence="1 2">
    <name type="scientific">Smallanthus sonchifolius</name>
    <dbReference type="NCBI Taxonomy" id="185202"/>
    <lineage>
        <taxon>Eukaryota</taxon>
        <taxon>Viridiplantae</taxon>
        <taxon>Streptophyta</taxon>
        <taxon>Embryophyta</taxon>
        <taxon>Tracheophyta</taxon>
        <taxon>Spermatophyta</taxon>
        <taxon>Magnoliopsida</taxon>
        <taxon>eudicotyledons</taxon>
        <taxon>Gunneridae</taxon>
        <taxon>Pentapetalae</taxon>
        <taxon>asterids</taxon>
        <taxon>campanulids</taxon>
        <taxon>Asterales</taxon>
        <taxon>Asteraceae</taxon>
        <taxon>Asteroideae</taxon>
        <taxon>Heliantheae alliance</taxon>
        <taxon>Millerieae</taxon>
        <taxon>Smallanthus</taxon>
    </lineage>
</organism>
<keyword evidence="2" id="KW-1185">Reference proteome</keyword>
<comment type="caution">
    <text evidence="1">The sequence shown here is derived from an EMBL/GenBank/DDBJ whole genome shotgun (WGS) entry which is preliminary data.</text>
</comment>
<gene>
    <name evidence="1" type="ORF">L1987_23950</name>
</gene>
<dbReference type="Proteomes" id="UP001056120">
    <property type="component" value="Linkage Group LG08"/>
</dbReference>
<proteinExistence type="predicted"/>
<protein>
    <submittedName>
        <fullName evidence="1">Uncharacterized protein</fullName>
    </submittedName>
</protein>
<reference evidence="2" key="1">
    <citation type="journal article" date="2022" name="Mol. Ecol. Resour.">
        <title>The genomes of chicory, endive, great burdock and yacon provide insights into Asteraceae palaeo-polyploidization history and plant inulin production.</title>
        <authorList>
            <person name="Fan W."/>
            <person name="Wang S."/>
            <person name="Wang H."/>
            <person name="Wang A."/>
            <person name="Jiang F."/>
            <person name="Liu H."/>
            <person name="Zhao H."/>
            <person name="Xu D."/>
            <person name="Zhang Y."/>
        </authorList>
    </citation>
    <scope>NUCLEOTIDE SEQUENCE [LARGE SCALE GENOMIC DNA]</scope>
    <source>
        <strain evidence="2">cv. Yunnan</strain>
    </source>
</reference>
<dbReference type="EMBL" id="CM042025">
    <property type="protein sequence ID" value="KAI3808010.1"/>
    <property type="molecule type" value="Genomic_DNA"/>
</dbReference>
<reference evidence="1 2" key="2">
    <citation type="journal article" date="2022" name="Mol. Ecol. Resour.">
        <title>The genomes of chicory, endive, great burdock and yacon provide insights into Asteraceae paleo-polyploidization history and plant inulin production.</title>
        <authorList>
            <person name="Fan W."/>
            <person name="Wang S."/>
            <person name="Wang H."/>
            <person name="Wang A."/>
            <person name="Jiang F."/>
            <person name="Liu H."/>
            <person name="Zhao H."/>
            <person name="Xu D."/>
            <person name="Zhang Y."/>
        </authorList>
    </citation>
    <scope>NUCLEOTIDE SEQUENCE [LARGE SCALE GENOMIC DNA]</scope>
    <source>
        <strain evidence="2">cv. Yunnan</strain>
        <tissue evidence="1">Leaves</tissue>
    </source>
</reference>
<name>A0ACB9IKU3_9ASTR</name>
<accession>A0ACB9IKU3</accession>
<evidence type="ECO:0000313" key="1">
    <source>
        <dbReference type="EMBL" id="KAI3808010.1"/>
    </source>
</evidence>
<sequence>MDFLKSFLILCLISAASSDEHVDTGSHLLPRHLIVELPETMESRCDNSIEEVRLRCASWRVAVEANNLSPWKTVPDDCVDYVKEYMLGRSYEIDLEIVSVEAEKFAMSVDLRGDGMDVWIFDVDETLLSNLPYYAQHGYGSEIFDNIQFDKWVLEGVAQAINPSLKLYKHVQKLGFKIFLLTGRTGNKRNITTNNLIMAGFENWDRLILRGEEDHGKTAVAFKSDKRKEIMEEGFRIIGNSGDQWSDLIGSYVSMRSFKLSNPMYFIS</sequence>